<dbReference type="Gene3D" id="3.20.20.80">
    <property type="entry name" value="Glycosidases"/>
    <property type="match status" value="2"/>
</dbReference>
<gene>
    <name evidence="4" type="ORF">EV421DRAFT_1735826</name>
</gene>
<dbReference type="Proteomes" id="UP001175226">
    <property type="component" value="Unassembled WGS sequence"/>
</dbReference>
<keyword evidence="2" id="KW-0326">Glycosidase</keyword>
<dbReference type="PANTHER" id="PTHR22762">
    <property type="entry name" value="ALPHA-GLUCOSIDASE"/>
    <property type="match status" value="1"/>
</dbReference>
<proteinExistence type="inferred from homology"/>
<evidence type="ECO:0000313" key="5">
    <source>
        <dbReference type="Proteomes" id="UP001175226"/>
    </source>
</evidence>
<dbReference type="EMBL" id="JAUEPT010000023">
    <property type="protein sequence ID" value="KAK0443217.1"/>
    <property type="molecule type" value="Genomic_DNA"/>
</dbReference>
<name>A0AA39JJ98_9AGAR</name>
<comment type="similarity">
    <text evidence="1 2">Belongs to the glycosyl hydrolase 31 family.</text>
</comment>
<sequence>MTVPALHLRRYSVAPKISAKYDPDTQFSLISFRVTASNGEAMRNYSLEGVQYAGIWLDMNEASSFCDGSYGTGANLTNTGVSFLLPGEPGNLVLDYRGEYLDYLRFHAQVPVGNMTVNGTLTCVVTINQTLSRRGVDLNTPPYAIRNAWRKSLPGILQLQLFQIPFIGADACGFSTPHNITLLPRRLTHLIDGNTDEELCNRVAGASRTAIAARYSLLPYWYTLSAKASLYDTSPVLPPSLVFPDEE</sequence>
<dbReference type="SUPFAM" id="SSF51445">
    <property type="entry name" value="(Trans)glycosidases"/>
    <property type="match status" value="1"/>
</dbReference>
<dbReference type="GO" id="GO:0004553">
    <property type="term" value="F:hydrolase activity, hydrolyzing O-glycosyl compounds"/>
    <property type="evidence" value="ECO:0007669"/>
    <property type="project" value="InterPro"/>
</dbReference>
<reference evidence="4" key="1">
    <citation type="submission" date="2023-06" db="EMBL/GenBank/DDBJ databases">
        <authorList>
            <consortium name="Lawrence Berkeley National Laboratory"/>
            <person name="Ahrendt S."/>
            <person name="Sahu N."/>
            <person name="Indic B."/>
            <person name="Wong-Bajracharya J."/>
            <person name="Merenyi Z."/>
            <person name="Ke H.-M."/>
            <person name="Monk M."/>
            <person name="Kocsube S."/>
            <person name="Drula E."/>
            <person name="Lipzen A."/>
            <person name="Balint B."/>
            <person name="Henrissat B."/>
            <person name="Andreopoulos B."/>
            <person name="Martin F.M."/>
            <person name="Harder C.B."/>
            <person name="Rigling D."/>
            <person name="Ford K.L."/>
            <person name="Foster G.D."/>
            <person name="Pangilinan J."/>
            <person name="Papanicolaou A."/>
            <person name="Barry K."/>
            <person name="LaButti K."/>
            <person name="Viragh M."/>
            <person name="Koriabine M."/>
            <person name="Yan M."/>
            <person name="Riley R."/>
            <person name="Champramary S."/>
            <person name="Plett K.L."/>
            <person name="Tsai I.J."/>
            <person name="Slot J."/>
            <person name="Sipos G."/>
            <person name="Plett J."/>
            <person name="Nagy L.G."/>
            <person name="Grigoriev I.V."/>
        </authorList>
    </citation>
    <scope>NUCLEOTIDE SEQUENCE</scope>
    <source>
        <strain evidence="4">FPL87.14</strain>
    </source>
</reference>
<dbReference type="AlphaFoldDB" id="A0AA39JJ98"/>
<dbReference type="PANTHER" id="PTHR22762:SF133">
    <property type="entry name" value="P-TYPE DOMAIN-CONTAINING PROTEIN"/>
    <property type="match status" value="1"/>
</dbReference>
<evidence type="ECO:0000256" key="1">
    <source>
        <dbReference type="ARBA" id="ARBA00007806"/>
    </source>
</evidence>
<dbReference type="PROSITE" id="PS00129">
    <property type="entry name" value="GLYCOSYL_HYDROL_F31_1"/>
    <property type="match status" value="1"/>
</dbReference>
<comment type="caution">
    <text evidence="4">The sequence shown here is derived from an EMBL/GenBank/DDBJ whole genome shotgun (WGS) entry which is preliminary data.</text>
</comment>
<protein>
    <recommendedName>
        <fullName evidence="3">Glycoside hydrolase family 31 TIM barrel domain-containing protein</fullName>
    </recommendedName>
</protein>
<dbReference type="GO" id="GO:0005975">
    <property type="term" value="P:carbohydrate metabolic process"/>
    <property type="evidence" value="ECO:0007669"/>
    <property type="project" value="InterPro"/>
</dbReference>
<feature type="domain" description="Glycoside hydrolase family 31 TIM barrel" evidence="3">
    <location>
        <begin position="148"/>
        <end position="224"/>
    </location>
</feature>
<keyword evidence="5" id="KW-1185">Reference proteome</keyword>
<accession>A0AA39JJ98</accession>
<dbReference type="InterPro" id="IPR017853">
    <property type="entry name" value="GH"/>
</dbReference>
<organism evidence="4 5">
    <name type="scientific">Armillaria borealis</name>
    <dbReference type="NCBI Taxonomy" id="47425"/>
    <lineage>
        <taxon>Eukaryota</taxon>
        <taxon>Fungi</taxon>
        <taxon>Dikarya</taxon>
        <taxon>Basidiomycota</taxon>
        <taxon>Agaricomycotina</taxon>
        <taxon>Agaricomycetes</taxon>
        <taxon>Agaricomycetidae</taxon>
        <taxon>Agaricales</taxon>
        <taxon>Marasmiineae</taxon>
        <taxon>Physalacriaceae</taxon>
        <taxon>Armillaria</taxon>
    </lineage>
</organism>
<dbReference type="Pfam" id="PF01055">
    <property type="entry name" value="Glyco_hydro_31_2nd"/>
    <property type="match status" value="1"/>
</dbReference>
<evidence type="ECO:0000259" key="3">
    <source>
        <dbReference type="Pfam" id="PF01055"/>
    </source>
</evidence>
<keyword evidence="2" id="KW-0378">Hydrolase</keyword>
<evidence type="ECO:0000256" key="2">
    <source>
        <dbReference type="RuleBase" id="RU361185"/>
    </source>
</evidence>
<dbReference type="InterPro" id="IPR030458">
    <property type="entry name" value="Glyco_hydro_31_AS"/>
</dbReference>
<evidence type="ECO:0000313" key="4">
    <source>
        <dbReference type="EMBL" id="KAK0443217.1"/>
    </source>
</evidence>
<dbReference type="InterPro" id="IPR000322">
    <property type="entry name" value="Glyco_hydro_31_TIM"/>
</dbReference>